<reference evidence="4 5" key="1">
    <citation type="submission" date="2017-10" db="EMBL/GenBank/DDBJ databases">
        <title>Comparative genomics in systemic dimorphic fungi from Ajellomycetaceae.</title>
        <authorList>
            <person name="Munoz J.F."/>
            <person name="Mcewen J.G."/>
            <person name="Clay O.K."/>
            <person name="Cuomo C.A."/>
        </authorList>
    </citation>
    <scope>NUCLEOTIDE SEQUENCE [LARGE SCALE GENOMIC DNA]</scope>
    <source>
        <strain evidence="4 5">UAMH7299</strain>
    </source>
</reference>
<dbReference type="OrthoDB" id="2392202at2759"/>
<organism evidence="4 5">
    <name type="scientific">Polytolypa hystricis (strain UAMH7299)</name>
    <dbReference type="NCBI Taxonomy" id="1447883"/>
    <lineage>
        <taxon>Eukaryota</taxon>
        <taxon>Fungi</taxon>
        <taxon>Dikarya</taxon>
        <taxon>Ascomycota</taxon>
        <taxon>Pezizomycotina</taxon>
        <taxon>Eurotiomycetes</taxon>
        <taxon>Eurotiomycetidae</taxon>
        <taxon>Onygenales</taxon>
        <taxon>Onygenales incertae sedis</taxon>
        <taxon>Polytolypa</taxon>
    </lineage>
</organism>
<dbReference type="Gene3D" id="3.30.160.20">
    <property type="match status" value="1"/>
</dbReference>
<dbReference type="SUPFAM" id="SSF69065">
    <property type="entry name" value="RNase III domain-like"/>
    <property type="match status" value="1"/>
</dbReference>
<dbReference type="Proteomes" id="UP000224634">
    <property type="component" value="Unassembled WGS sequence"/>
</dbReference>
<dbReference type="GO" id="GO:0006364">
    <property type="term" value="P:rRNA processing"/>
    <property type="evidence" value="ECO:0007669"/>
    <property type="project" value="TreeGrafter"/>
</dbReference>
<proteinExistence type="predicted"/>
<evidence type="ECO:0000313" key="4">
    <source>
        <dbReference type="EMBL" id="PGH10962.1"/>
    </source>
</evidence>
<evidence type="ECO:0000259" key="3">
    <source>
        <dbReference type="PROSITE" id="PS50142"/>
    </source>
</evidence>
<dbReference type="InterPro" id="IPR000999">
    <property type="entry name" value="RNase_III_dom"/>
</dbReference>
<feature type="domain" description="RNase III" evidence="3">
    <location>
        <begin position="102"/>
        <end position="220"/>
    </location>
</feature>
<dbReference type="AlphaFoldDB" id="A0A2B7XQP1"/>
<dbReference type="PROSITE" id="PS50142">
    <property type="entry name" value="RNASE_3_2"/>
    <property type="match status" value="1"/>
</dbReference>
<evidence type="ECO:0000256" key="1">
    <source>
        <dbReference type="ARBA" id="ARBA00022884"/>
    </source>
</evidence>
<sequence length="347" mass="39223">MGTKRKSSVVVDTSERSSKKHKKNKPKSAESRLKKIQKLSAELLDDPELLQDCLRKAGPDVTQAATKLLKAFVPWEDTLRPIPIPTDSQTSTLQTLPELPLIKDKTLEKATFTHQGIVGEDHVPGREVSYERLELLGDAYIEIMATRLIWKRFPALPAGRLSQARETLVKNETLAQFAIDYGFDKRAIVPADYPNQERRWLKTKGDIFEAYVAAIILSDPLSGYERVEKWLWQLWQPKLEEIEAERPGVMDKERLARKIMGKGIKIRYVDEKPMLQRGGLKTFYIGVYLTGWGWTDQHLGSGTGLNRVEAGNQAARQALANKQLIGEISAVKVAFYAKVKAEQAKNE</sequence>
<dbReference type="STRING" id="1447883.A0A2B7XQP1"/>
<evidence type="ECO:0000313" key="5">
    <source>
        <dbReference type="Proteomes" id="UP000224634"/>
    </source>
</evidence>
<dbReference type="EMBL" id="PDNA01000139">
    <property type="protein sequence ID" value="PGH10962.1"/>
    <property type="molecule type" value="Genomic_DNA"/>
</dbReference>
<keyword evidence="5" id="KW-1185">Reference proteome</keyword>
<dbReference type="InterPro" id="IPR036389">
    <property type="entry name" value="RNase_III_sf"/>
</dbReference>
<name>A0A2B7XQP1_POLH7</name>
<dbReference type="PANTHER" id="PTHR11207:SF0">
    <property type="entry name" value="RIBONUCLEASE 3"/>
    <property type="match status" value="1"/>
</dbReference>
<dbReference type="Gene3D" id="1.10.1520.10">
    <property type="entry name" value="Ribonuclease III domain"/>
    <property type="match status" value="1"/>
</dbReference>
<dbReference type="Pfam" id="PF00636">
    <property type="entry name" value="Ribonuclease_3"/>
    <property type="match status" value="1"/>
</dbReference>
<protein>
    <recommendedName>
        <fullName evidence="3">RNase III domain-containing protein</fullName>
    </recommendedName>
</protein>
<feature type="region of interest" description="Disordered" evidence="2">
    <location>
        <begin position="1"/>
        <end position="32"/>
    </location>
</feature>
<dbReference type="PANTHER" id="PTHR11207">
    <property type="entry name" value="RIBONUCLEASE III"/>
    <property type="match status" value="1"/>
</dbReference>
<comment type="caution">
    <text evidence="4">The sequence shown here is derived from an EMBL/GenBank/DDBJ whole genome shotgun (WGS) entry which is preliminary data.</text>
</comment>
<dbReference type="GO" id="GO:0003723">
    <property type="term" value="F:RNA binding"/>
    <property type="evidence" value="ECO:0007669"/>
    <property type="project" value="UniProtKB-KW"/>
</dbReference>
<dbReference type="GO" id="GO:0004525">
    <property type="term" value="F:ribonuclease III activity"/>
    <property type="evidence" value="ECO:0007669"/>
    <property type="project" value="InterPro"/>
</dbReference>
<dbReference type="GO" id="GO:0005654">
    <property type="term" value="C:nucleoplasm"/>
    <property type="evidence" value="ECO:0007669"/>
    <property type="project" value="TreeGrafter"/>
</dbReference>
<dbReference type="SUPFAM" id="SSF54768">
    <property type="entry name" value="dsRNA-binding domain-like"/>
    <property type="match status" value="1"/>
</dbReference>
<keyword evidence="1" id="KW-0694">RNA-binding</keyword>
<gene>
    <name evidence="4" type="ORF">AJ80_07319</name>
</gene>
<dbReference type="CDD" id="cd00593">
    <property type="entry name" value="RIBOc"/>
    <property type="match status" value="1"/>
</dbReference>
<evidence type="ECO:0000256" key="2">
    <source>
        <dbReference type="SAM" id="MobiDB-lite"/>
    </source>
</evidence>
<dbReference type="GO" id="GO:0034475">
    <property type="term" value="P:U4 snRNA 3'-end processing"/>
    <property type="evidence" value="ECO:0007669"/>
    <property type="project" value="TreeGrafter"/>
</dbReference>
<dbReference type="SMART" id="SM00535">
    <property type="entry name" value="RIBOc"/>
    <property type="match status" value="1"/>
</dbReference>
<dbReference type="GO" id="GO:0006369">
    <property type="term" value="P:termination of RNA polymerase II transcription"/>
    <property type="evidence" value="ECO:0007669"/>
    <property type="project" value="TreeGrafter"/>
</dbReference>
<accession>A0A2B7XQP1</accession>